<dbReference type="OrthoDB" id="7873474at2"/>
<keyword evidence="2" id="KW-0238">DNA-binding</keyword>
<protein>
    <recommendedName>
        <fullName evidence="6">DNA-binding protein</fullName>
    </recommendedName>
</protein>
<dbReference type="InterPro" id="IPR010992">
    <property type="entry name" value="IHF-like_DNA-bd_dom_sf"/>
</dbReference>
<proteinExistence type="inferred from homology"/>
<feature type="region of interest" description="Disordered" evidence="3">
    <location>
        <begin position="1"/>
        <end position="34"/>
    </location>
</feature>
<feature type="compositionally biased region" description="Basic residues" evidence="3">
    <location>
        <begin position="20"/>
        <end position="29"/>
    </location>
</feature>
<accession>A0A2T4JJY1</accession>
<comment type="caution">
    <text evidence="4">The sequence shown here is derived from an EMBL/GenBank/DDBJ whole genome shotgun (WGS) entry which is preliminary data.</text>
</comment>
<dbReference type="Proteomes" id="UP000241899">
    <property type="component" value="Unassembled WGS sequence"/>
</dbReference>
<evidence type="ECO:0000313" key="4">
    <source>
        <dbReference type="EMBL" id="PTE18077.1"/>
    </source>
</evidence>
<dbReference type="AlphaFoldDB" id="A0A2T4JJY1"/>
<reference evidence="4 5" key="1">
    <citation type="submission" date="2018-03" db="EMBL/GenBank/DDBJ databases">
        <title>Rhodobacter veldkampii.</title>
        <authorList>
            <person name="Meyer T.E."/>
            <person name="Miller S."/>
            <person name="Lodha T."/>
            <person name="Gandham S."/>
            <person name="Chintalapati S."/>
            <person name="Chintalapati V.R."/>
        </authorList>
    </citation>
    <scope>NUCLEOTIDE SEQUENCE [LARGE SCALE GENOMIC DNA]</scope>
    <source>
        <strain evidence="4 5">DSM 11550</strain>
    </source>
</reference>
<dbReference type="InterPro" id="IPR000119">
    <property type="entry name" value="Hist_DNA-bd"/>
</dbReference>
<gene>
    <name evidence="4" type="ORF">C5F46_05885</name>
</gene>
<feature type="compositionally biased region" description="Low complexity" evidence="3">
    <location>
        <begin position="1"/>
        <end position="19"/>
    </location>
</feature>
<dbReference type="RefSeq" id="WP_107324435.1">
    <property type="nucleotide sequence ID" value="NZ_PZKF01000010.1"/>
</dbReference>
<evidence type="ECO:0008006" key="6">
    <source>
        <dbReference type="Google" id="ProtNLM"/>
    </source>
</evidence>
<evidence type="ECO:0000256" key="2">
    <source>
        <dbReference type="ARBA" id="ARBA00023125"/>
    </source>
</evidence>
<dbReference type="SUPFAM" id="SSF47729">
    <property type="entry name" value="IHF-like DNA-binding proteins"/>
    <property type="match status" value="1"/>
</dbReference>
<organism evidence="4 5">
    <name type="scientific">Phaeovulum veldkampii DSM 11550</name>
    <dbReference type="NCBI Taxonomy" id="1185920"/>
    <lineage>
        <taxon>Bacteria</taxon>
        <taxon>Pseudomonadati</taxon>
        <taxon>Pseudomonadota</taxon>
        <taxon>Alphaproteobacteria</taxon>
        <taxon>Rhodobacterales</taxon>
        <taxon>Paracoccaceae</taxon>
        <taxon>Phaeovulum</taxon>
    </lineage>
</organism>
<sequence length="155" mass="16336">MPQPAPASVDPAADPAQAKAPRKPAKPRAPKPVVTAPQPAALVAMSPVAEPAQDTVSDAAPVLRRKAFVERVQAASGGHRKKDVREISEAVLMVLGEALARGEDLHLPPLGRARVSRHLDRSAGETLVIKLRRHDADEAAKGEKTAHQALAEGDD</sequence>
<name>A0A2T4JJY1_9RHOB</name>
<dbReference type="Gene3D" id="4.10.520.10">
    <property type="entry name" value="IHF-like DNA-binding proteins"/>
    <property type="match status" value="1"/>
</dbReference>
<dbReference type="GO" id="GO:0030527">
    <property type="term" value="F:structural constituent of chromatin"/>
    <property type="evidence" value="ECO:0007669"/>
    <property type="project" value="InterPro"/>
</dbReference>
<dbReference type="Pfam" id="PF00216">
    <property type="entry name" value="Bac_DNA_binding"/>
    <property type="match status" value="1"/>
</dbReference>
<dbReference type="EMBL" id="PZKF01000010">
    <property type="protein sequence ID" value="PTE18077.1"/>
    <property type="molecule type" value="Genomic_DNA"/>
</dbReference>
<keyword evidence="5" id="KW-1185">Reference proteome</keyword>
<comment type="similarity">
    <text evidence="1">Belongs to the bacterial histone-like protein family.</text>
</comment>
<evidence type="ECO:0000256" key="1">
    <source>
        <dbReference type="ARBA" id="ARBA00010529"/>
    </source>
</evidence>
<evidence type="ECO:0000313" key="5">
    <source>
        <dbReference type="Proteomes" id="UP000241899"/>
    </source>
</evidence>
<evidence type="ECO:0000256" key="3">
    <source>
        <dbReference type="SAM" id="MobiDB-lite"/>
    </source>
</evidence>
<dbReference type="GO" id="GO:0003677">
    <property type="term" value="F:DNA binding"/>
    <property type="evidence" value="ECO:0007669"/>
    <property type="project" value="UniProtKB-KW"/>
</dbReference>